<reference evidence="10 11" key="1">
    <citation type="submission" date="2016-07" db="EMBL/GenBank/DDBJ databases">
        <title>Pervasive Adenine N6-methylation of Active Genes in Fungi.</title>
        <authorList>
            <consortium name="DOE Joint Genome Institute"/>
            <person name="Mondo S.J."/>
            <person name="Dannebaum R.O."/>
            <person name="Kuo R.C."/>
            <person name="Labutti K."/>
            <person name="Haridas S."/>
            <person name="Kuo A."/>
            <person name="Salamov A."/>
            <person name="Ahrendt S.R."/>
            <person name="Lipzen A."/>
            <person name="Sullivan W."/>
            <person name="Andreopoulos W.B."/>
            <person name="Clum A."/>
            <person name="Lindquist E."/>
            <person name="Daum C."/>
            <person name="Ramamoorthy G.K."/>
            <person name="Gryganskyi A."/>
            <person name="Culley D."/>
            <person name="Magnuson J.K."/>
            <person name="James T.Y."/>
            <person name="O'Malley M.A."/>
            <person name="Stajich J.E."/>
            <person name="Spatafora J.W."/>
            <person name="Visel A."/>
            <person name="Grigoriev I.V."/>
        </authorList>
    </citation>
    <scope>NUCLEOTIDE SEQUENCE [LARGE SCALE GENOMIC DNA]</scope>
    <source>
        <strain evidence="10 11">PL171</strain>
    </source>
</reference>
<dbReference type="Gene3D" id="3.90.780.10">
    <property type="entry name" value="5'-Nucleotidase, C-terminal domain"/>
    <property type="match status" value="1"/>
</dbReference>
<dbReference type="SUPFAM" id="SSF56300">
    <property type="entry name" value="Metallo-dependent phosphatases"/>
    <property type="match status" value="1"/>
</dbReference>
<feature type="signal peptide" evidence="6">
    <location>
        <begin position="1"/>
        <end position="28"/>
    </location>
</feature>
<dbReference type="SUPFAM" id="SSF55816">
    <property type="entry name" value="5'-nucleotidase (syn. UDP-sugar hydrolase), C-terminal domain"/>
    <property type="match status" value="1"/>
</dbReference>
<dbReference type="InterPro" id="IPR006146">
    <property type="entry name" value="5'-Nucleotdase_CS"/>
</dbReference>
<keyword evidence="4 6" id="KW-0547">Nucleotide-binding</keyword>
<organism evidence="10 11">
    <name type="scientific">Catenaria anguillulae PL171</name>
    <dbReference type="NCBI Taxonomy" id="765915"/>
    <lineage>
        <taxon>Eukaryota</taxon>
        <taxon>Fungi</taxon>
        <taxon>Fungi incertae sedis</taxon>
        <taxon>Blastocladiomycota</taxon>
        <taxon>Blastocladiomycetes</taxon>
        <taxon>Blastocladiales</taxon>
        <taxon>Catenariaceae</taxon>
        <taxon>Catenaria</taxon>
    </lineage>
</organism>
<dbReference type="InterPro" id="IPR008334">
    <property type="entry name" value="5'-Nucleotdase_C"/>
</dbReference>
<evidence type="ECO:0000259" key="8">
    <source>
        <dbReference type="Pfam" id="PF00149"/>
    </source>
</evidence>
<dbReference type="InterPro" id="IPR029052">
    <property type="entry name" value="Metallo-depent_PP-like"/>
</dbReference>
<evidence type="ECO:0000313" key="10">
    <source>
        <dbReference type="EMBL" id="ORZ35694.1"/>
    </source>
</evidence>
<dbReference type="InterPro" id="IPR036907">
    <property type="entry name" value="5'-Nucleotdase_C_sf"/>
</dbReference>
<evidence type="ECO:0000256" key="3">
    <source>
        <dbReference type="ARBA" id="ARBA00022729"/>
    </source>
</evidence>
<evidence type="ECO:0000256" key="7">
    <source>
        <dbReference type="SAM" id="MobiDB-lite"/>
    </source>
</evidence>
<dbReference type="Pfam" id="PF02872">
    <property type="entry name" value="5_nucleotid_C"/>
    <property type="match status" value="1"/>
</dbReference>
<dbReference type="STRING" id="765915.A0A1Y2HP08"/>
<dbReference type="PANTHER" id="PTHR11575">
    <property type="entry name" value="5'-NUCLEOTIDASE-RELATED"/>
    <property type="match status" value="1"/>
</dbReference>
<dbReference type="PROSITE" id="PS00786">
    <property type="entry name" value="5_NUCLEOTIDASE_2"/>
    <property type="match status" value="1"/>
</dbReference>
<dbReference type="EMBL" id="MCFL01000021">
    <property type="protein sequence ID" value="ORZ35694.1"/>
    <property type="molecule type" value="Genomic_DNA"/>
</dbReference>
<dbReference type="GO" id="GO:0016788">
    <property type="term" value="F:hydrolase activity, acting on ester bonds"/>
    <property type="evidence" value="ECO:0007669"/>
    <property type="project" value="InterPro"/>
</dbReference>
<keyword evidence="3 6" id="KW-0732">Signal</keyword>
<keyword evidence="2" id="KW-0479">Metal-binding</keyword>
<accession>A0A1Y2HP08</accession>
<keyword evidence="5 6" id="KW-0378">Hydrolase</keyword>
<dbReference type="Gene3D" id="3.60.21.10">
    <property type="match status" value="1"/>
</dbReference>
<evidence type="ECO:0000256" key="2">
    <source>
        <dbReference type="ARBA" id="ARBA00022723"/>
    </source>
</evidence>
<evidence type="ECO:0000313" key="11">
    <source>
        <dbReference type="Proteomes" id="UP000193411"/>
    </source>
</evidence>
<dbReference type="OrthoDB" id="7722975at2759"/>
<gene>
    <name evidence="10" type="ORF">BCR44DRAFT_1402607</name>
</gene>
<evidence type="ECO:0000259" key="9">
    <source>
        <dbReference type="Pfam" id="PF02872"/>
    </source>
</evidence>
<dbReference type="GO" id="GO:0046872">
    <property type="term" value="F:metal ion binding"/>
    <property type="evidence" value="ECO:0007669"/>
    <property type="project" value="UniProtKB-KW"/>
</dbReference>
<protein>
    <submittedName>
        <fullName evidence="10">Metallo-dependent phosphatase-like protein</fullName>
    </submittedName>
</protein>
<feature type="domain" description="Calcineurin-like phosphoesterase" evidence="8">
    <location>
        <begin position="171"/>
        <end position="392"/>
    </location>
</feature>
<dbReference type="GO" id="GO:0009166">
    <property type="term" value="P:nucleotide catabolic process"/>
    <property type="evidence" value="ECO:0007669"/>
    <property type="project" value="InterPro"/>
</dbReference>
<comment type="similarity">
    <text evidence="1 6">Belongs to the 5'-nucleotidase family.</text>
</comment>
<feature type="domain" description="5'-Nucleotidase C-terminal" evidence="9">
    <location>
        <begin position="482"/>
        <end position="658"/>
    </location>
</feature>
<dbReference type="InterPro" id="IPR006179">
    <property type="entry name" value="5_nucleotidase/apyrase"/>
</dbReference>
<evidence type="ECO:0000256" key="4">
    <source>
        <dbReference type="ARBA" id="ARBA00022741"/>
    </source>
</evidence>
<dbReference type="GO" id="GO:0000166">
    <property type="term" value="F:nucleotide binding"/>
    <property type="evidence" value="ECO:0007669"/>
    <property type="project" value="UniProtKB-KW"/>
</dbReference>
<dbReference type="InterPro" id="IPR004843">
    <property type="entry name" value="Calcineurin-like_PHP"/>
</dbReference>
<dbReference type="AlphaFoldDB" id="A0A1Y2HP08"/>
<dbReference type="FunFam" id="3.60.21.10:FF:000020">
    <property type="entry name" value="NT5E isoform 4"/>
    <property type="match status" value="1"/>
</dbReference>
<proteinExistence type="inferred from homology"/>
<dbReference type="PANTHER" id="PTHR11575:SF24">
    <property type="entry name" value="5'-NUCLEOTIDASE"/>
    <property type="match status" value="1"/>
</dbReference>
<feature type="chain" id="PRO_5011809971" evidence="6">
    <location>
        <begin position="29"/>
        <end position="708"/>
    </location>
</feature>
<comment type="caution">
    <text evidence="10">The sequence shown here is derived from an EMBL/GenBank/DDBJ whole genome shotgun (WGS) entry which is preliminary data.</text>
</comment>
<feature type="compositionally biased region" description="Polar residues" evidence="7">
    <location>
        <begin position="112"/>
        <end position="123"/>
    </location>
</feature>
<sequence>MGKMHPVALPSLRRSVALLLVLSTFAHLQRVLVAVVATPAPVPHDQADNAADHFNSTSTLPVPDGAFYVICDAQVGCRSEQFSSSSDSAFLDTLHTNPNDHTDDDPSVFLASSHTLPTDSTLSPPARSRRKWSPGLAYHGDPGEPYVPRHSSAETPPYLPDAPNDHLPFSMTLIHTNDIHAHYDEYSPSGTDCLPTSARDSEPTDCMGGIARLRTIIDRVRLARPHVYLVDAGDQFQGTLFHNYFRGNASAAFMNAFGYDIMALGNHEFDEGVALLARFIRMLGFPVVACNLAFDAEHELSQVVAPYAVLNKYGVRLGVVGYITPTTGEISRVGPNLHFSNPIAPIQQAIDALHALGVRKIIAVAHNGYAEDMHVAANTRGLALIVGGHSHTLLHANPREPGAEGPYPTLIKNLDGEHVVIVQAKAWGEWVGVLDLDWDAQGKLVRVRGEPVHLTSNVTKHKATQRLVEAWRAPFDEWSRQVVGETTRAMLRDACRWGSCALGNLVADALRDGYLLRVRRGRSSRDAELEVDGVFSLMNTGGLRADMPKGNITMGEVTTILPFSNEMVAVQVSGAYVLEMLENIVADTNPRTGHVITSFAQTAGLYATLDVTLPERHRVVSAWILDDDNEKVPVDPAGTFLMVTLDYIAEGGDQMLPWFWAHGELALMGDIKDHVVRLIRETGVVVPNDEARLSVVVDEGHPWVRGHL</sequence>
<evidence type="ECO:0000256" key="5">
    <source>
        <dbReference type="ARBA" id="ARBA00022801"/>
    </source>
</evidence>
<name>A0A1Y2HP08_9FUNG</name>
<dbReference type="CDD" id="cd07409">
    <property type="entry name" value="MPP_CD73_N"/>
    <property type="match status" value="1"/>
</dbReference>
<evidence type="ECO:0000256" key="6">
    <source>
        <dbReference type="RuleBase" id="RU362119"/>
    </source>
</evidence>
<evidence type="ECO:0000256" key="1">
    <source>
        <dbReference type="ARBA" id="ARBA00006654"/>
    </source>
</evidence>
<dbReference type="PRINTS" id="PR01607">
    <property type="entry name" value="APYRASEFAMLY"/>
</dbReference>
<dbReference type="Proteomes" id="UP000193411">
    <property type="component" value="Unassembled WGS sequence"/>
</dbReference>
<dbReference type="Pfam" id="PF00149">
    <property type="entry name" value="Metallophos"/>
    <property type="match status" value="1"/>
</dbReference>
<feature type="region of interest" description="Disordered" evidence="7">
    <location>
        <begin position="112"/>
        <end position="162"/>
    </location>
</feature>
<keyword evidence="11" id="KW-1185">Reference proteome</keyword>